<dbReference type="Gene3D" id="3.40.30.10">
    <property type="entry name" value="Glutaredoxin"/>
    <property type="match status" value="1"/>
</dbReference>
<sequence>MSKYFLMLIFAFVAISCSKKVEVKGNFAGGSPLERIEFIEASGVATLPLVNLGVDSKGSFSGSFEAPKNGMYIMSYAGKTAMIYLKGGQQLNISGQAANFPNQFTITGDAKNNNDFLMDVQKFVQGYAAKINVGELVSKNEDAFLKEIEKIKNDFETNIDAAAKKASADSEVVQYKKDELNASLLGLMNQYEINHAQITQNPNYKTSKNFKDAEAKLDADSDRMLKNQPIYRNYLLGKLSPEFQKFASANSKSGTEMSSEVFAKFLDTKKDLSQTAKDYLLAFVLSSGDITPGMTKENSEKISKIIKEKIKDSQIKKDLERIQFVIVGPKVGDAMSNAKLVKADGSDYKFAGGKPTLVMFYASWNPYIAEGTIPVLKEVVNFYKSKMDFTFVNLDDTKDQFVKTSNALLKGIPGTNVYGEGGMNAQIAKDLGIYGFKLPSFIVLDKDGKIASRFFYNLGDPEIVTVLDKLSGLKAPMVQPEATLQNDLLSPQPEVAPTK</sequence>
<reference evidence="2 3" key="2">
    <citation type="submission" date="2017-05" db="EMBL/GenBank/DDBJ databases">
        <title>Genome of Chryseobacterium haifense.</title>
        <authorList>
            <person name="Newman J.D."/>
        </authorList>
    </citation>
    <scope>NUCLEOTIDE SEQUENCE [LARGE SCALE GENOMIC DNA]</scope>
    <source>
        <strain evidence="2 3">DSM 19056</strain>
    </source>
</reference>
<dbReference type="Proteomes" id="UP000197587">
    <property type="component" value="Unassembled WGS sequence"/>
</dbReference>
<comment type="caution">
    <text evidence="2">The sequence shown here is derived from an EMBL/GenBank/DDBJ whole genome shotgun (WGS) entry which is preliminary data.</text>
</comment>
<dbReference type="AlphaFoldDB" id="A0A246BCU4"/>
<organism evidence="2 3">
    <name type="scientific">Kaistella haifensis DSM 19056</name>
    <dbReference type="NCBI Taxonomy" id="1450526"/>
    <lineage>
        <taxon>Bacteria</taxon>
        <taxon>Pseudomonadati</taxon>
        <taxon>Bacteroidota</taxon>
        <taxon>Flavobacteriia</taxon>
        <taxon>Flavobacteriales</taxon>
        <taxon>Weeksellaceae</taxon>
        <taxon>Chryseobacterium group</taxon>
        <taxon>Kaistella</taxon>
    </lineage>
</organism>
<keyword evidence="3" id="KW-1185">Reference proteome</keyword>
<proteinExistence type="predicted"/>
<protein>
    <submittedName>
        <fullName evidence="2">Thioredoxin</fullName>
    </submittedName>
</protein>
<dbReference type="InterPro" id="IPR013766">
    <property type="entry name" value="Thioredoxin_domain"/>
</dbReference>
<accession>A0A246BCU4</accession>
<name>A0A246BCU4_9FLAO</name>
<dbReference type="InterPro" id="IPR013740">
    <property type="entry name" value="Redoxin"/>
</dbReference>
<dbReference type="InterPro" id="IPR036249">
    <property type="entry name" value="Thioredoxin-like_sf"/>
</dbReference>
<dbReference type="Pfam" id="PF08534">
    <property type="entry name" value="Redoxin"/>
    <property type="match status" value="1"/>
</dbReference>
<dbReference type="PROSITE" id="PS51257">
    <property type="entry name" value="PROKAR_LIPOPROTEIN"/>
    <property type="match status" value="1"/>
</dbReference>
<reference evidence="2 3" key="1">
    <citation type="submission" date="2014-01" db="EMBL/GenBank/DDBJ databases">
        <authorList>
            <consortium name="Genome Consortium for Active Teaching"/>
            <person name="Sontag T.C."/>
            <person name="Newman J.D."/>
        </authorList>
    </citation>
    <scope>NUCLEOTIDE SEQUENCE [LARGE SCALE GENOMIC DNA]</scope>
    <source>
        <strain evidence="2 3">DSM 19056</strain>
    </source>
</reference>
<evidence type="ECO:0000313" key="2">
    <source>
        <dbReference type="EMBL" id="OWK99502.1"/>
    </source>
</evidence>
<gene>
    <name evidence="2" type="ORF">AP75_00735</name>
</gene>
<dbReference type="CDD" id="cd02966">
    <property type="entry name" value="TlpA_like_family"/>
    <property type="match status" value="1"/>
</dbReference>
<dbReference type="RefSeq" id="WP_031501473.1">
    <property type="nucleotide sequence ID" value="NZ_JASZ02000001.1"/>
</dbReference>
<dbReference type="SUPFAM" id="SSF52833">
    <property type="entry name" value="Thioredoxin-like"/>
    <property type="match status" value="1"/>
</dbReference>
<dbReference type="PROSITE" id="PS51352">
    <property type="entry name" value="THIOREDOXIN_2"/>
    <property type="match status" value="1"/>
</dbReference>
<evidence type="ECO:0000313" key="3">
    <source>
        <dbReference type="Proteomes" id="UP000197587"/>
    </source>
</evidence>
<feature type="domain" description="Thioredoxin" evidence="1">
    <location>
        <begin position="329"/>
        <end position="475"/>
    </location>
</feature>
<dbReference type="GO" id="GO:0016491">
    <property type="term" value="F:oxidoreductase activity"/>
    <property type="evidence" value="ECO:0007669"/>
    <property type="project" value="InterPro"/>
</dbReference>
<evidence type="ECO:0000259" key="1">
    <source>
        <dbReference type="PROSITE" id="PS51352"/>
    </source>
</evidence>
<dbReference type="EMBL" id="JASZ02000001">
    <property type="protein sequence ID" value="OWK99502.1"/>
    <property type="molecule type" value="Genomic_DNA"/>
</dbReference>